<evidence type="ECO:0000256" key="1">
    <source>
        <dbReference type="ARBA" id="ARBA00004202"/>
    </source>
</evidence>
<comment type="caution">
    <text evidence="10">The sequence shown here is derived from an EMBL/GenBank/DDBJ whole genome shotgun (WGS) entry which is preliminary data.</text>
</comment>
<accession>A0A2U1E5H8</accession>
<feature type="domain" description="ABC transporter" evidence="9">
    <location>
        <begin position="22"/>
        <end position="113"/>
    </location>
</feature>
<reference evidence="10 11" key="1">
    <citation type="submission" date="2018-04" db="EMBL/GenBank/DDBJ databases">
        <title>Genomic Encyclopedia of Type Strains, Phase IV (KMG-IV): sequencing the most valuable type-strain genomes for metagenomic binning, comparative biology and taxonomic classification.</title>
        <authorList>
            <person name="Goeker M."/>
        </authorList>
    </citation>
    <scope>NUCLEOTIDE SEQUENCE [LARGE SCALE GENOMIC DNA]</scope>
    <source>
        <strain evidence="10 11">DSM 20705</strain>
    </source>
</reference>
<gene>
    <name evidence="10" type="ORF">C7381_10269</name>
</gene>
<evidence type="ECO:0000256" key="5">
    <source>
        <dbReference type="ARBA" id="ARBA00022741"/>
    </source>
</evidence>
<evidence type="ECO:0000259" key="9">
    <source>
        <dbReference type="Pfam" id="PF00005"/>
    </source>
</evidence>
<evidence type="ECO:0000313" key="10">
    <source>
        <dbReference type="EMBL" id="PVY95181.1"/>
    </source>
</evidence>
<dbReference type="InterPro" id="IPR003439">
    <property type="entry name" value="ABC_transporter-like_ATP-bd"/>
</dbReference>
<keyword evidence="4" id="KW-1003">Cell membrane</keyword>
<evidence type="ECO:0000313" key="11">
    <source>
        <dbReference type="Proteomes" id="UP000245793"/>
    </source>
</evidence>
<evidence type="ECO:0000256" key="4">
    <source>
        <dbReference type="ARBA" id="ARBA00022475"/>
    </source>
</evidence>
<dbReference type="GO" id="GO:0042626">
    <property type="term" value="F:ATPase-coupled transmembrane transporter activity"/>
    <property type="evidence" value="ECO:0007669"/>
    <property type="project" value="TreeGrafter"/>
</dbReference>
<dbReference type="InterPro" id="IPR027417">
    <property type="entry name" value="P-loop_NTPase"/>
</dbReference>
<dbReference type="PANTHER" id="PTHR43553:SF27">
    <property type="entry name" value="ENERGY-COUPLING FACTOR TRANSPORTER ATP-BINDING PROTEIN ECFA2"/>
    <property type="match status" value="1"/>
</dbReference>
<keyword evidence="7" id="KW-1278">Translocase</keyword>
<dbReference type="InterPro" id="IPR050095">
    <property type="entry name" value="ECF_ABC_transporter_ATP-bd"/>
</dbReference>
<keyword evidence="6" id="KW-0067">ATP-binding</keyword>
<dbReference type="GO" id="GO:0016887">
    <property type="term" value="F:ATP hydrolysis activity"/>
    <property type="evidence" value="ECO:0007669"/>
    <property type="project" value="InterPro"/>
</dbReference>
<organism evidence="10 11">
    <name type="scientific">Ezakiella coagulans</name>
    <dbReference type="NCBI Taxonomy" id="46507"/>
    <lineage>
        <taxon>Bacteria</taxon>
        <taxon>Bacillati</taxon>
        <taxon>Bacillota</taxon>
        <taxon>Tissierellia</taxon>
        <taxon>Ezakiella</taxon>
    </lineage>
</organism>
<dbReference type="AlphaFoldDB" id="A0A2U1E5H8"/>
<keyword evidence="5" id="KW-0547">Nucleotide-binding</keyword>
<protein>
    <submittedName>
        <fullName evidence="10">ABC transporter family protein</fullName>
    </submittedName>
</protein>
<dbReference type="Pfam" id="PF00005">
    <property type="entry name" value="ABC_tran"/>
    <property type="match status" value="1"/>
</dbReference>
<comment type="subcellular location">
    <subcellularLocation>
        <location evidence="1">Cell membrane</location>
        <topology evidence="1">Peripheral membrane protein</topology>
    </subcellularLocation>
</comment>
<keyword evidence="11" id="KW-1185">Reference proteome</keyword>
<evidence type="ECO:0000256" key="3">
    <source>
        <dbReference type="ARBA" id="ARBA00022448"/>
    </source>
</evidence>
<dbReference type="Gene3D" id="3.40.50.300">
    <property type="entry name" value="P-loop containing nucleotide triphosphate hydrolases"/>
    <property type="match status" value="1"/>
</dbReference>
<sequence length="159" mass="18134">MLETDEKLKIHDTLSSGDFIRSGNWAYFPQSPNTFDGRIGELFKMINPNISQERMWNLLEKVGLKNYFDSKDGLETYVKNSESTFSGGEHRRLCLALFLGYDAEVMLFDEPTASLDKKSADLIINIIADLRKHNKTCLISTHDVDLKNIGDEVIDVTKR</sequence>
<keyword evidence="8" id="KW-0472">Membrane</keyword>
<evidence type="ECO:0000256" key="6">
    <source>
        <dbReference type="ARBA" id="ARBA00022840"/>
    </source>
</evidence>
<dbReference type="Proteomes" id="UP000245793">
    <property type="component" value="Unassembled WGS sequence"/>
</dbReference>
<dbReference type="PANTHER" id="PTHR43553">
    <property type="entry name" value="HEAVY METAL TRANSPORTER"/>
    <property type="match status" value="1"/>
</dbReference>
<dbReference type="EMBL" id="QEKV01000002">
    <property type="protein sequence ID" value="PVY95181.1"/>
    <property type="molecule type" value="Genomic_DNA"/>
</dbReference>
<proteinExistence type="inferred from homology"/>
<dbReference type="SUPFAM" id="SSF52540">
    <property type="entry name" value="P-loop containing nucleoside triphosphate hydrolases"/>
    <property type="match status" value="1"/>
</dbReference>
<evidence type="ECO:0000256" key="2">
    <source>
        <dbReference type="ARBA" id="ARBA00005417"/>
    </source>
</evidence>
<dbReference type="GO" id="GO:0043190">
    <property type="term" value="C:ATP-binding cassette (ABC) transporter complex"/>
    <property type="evidence" value="ECO:0007669"/>
    <property type="project" value="TreeGrafter"/>
</dbReference>
<evidence type="ECO:0000256" key="7">
    <source>
        <dbReference type="ARBA" id="ARBA00022967"/>
    </source>
</evidence>
<keyword evidence="3" id="KW-0813">Transport</keyword>
<evidence type="ECO:0000256" key="8">
    <source>
        <dbReference type="ARBA" id="ARBA00023136"/>
    </source>
</evidence>
<dbReference type="GO" id="GO:0005524">
    <property type="term" value="F:ATP binding"/>
    <property type="evidence" value="ECO:0007669"/>
    <property type="project" value="UniProtKB-KW"/>
</dbReference>
<name>A0A2U1E5H8_9FIRM</name>
<comment type="similarity">
    <text evidence="2">Belongs to the ABC transporter superfamily.</text>
</comment>